<dbReference type="CDD" id="cd16833">
    <property type="entry name" value="YfiH"/>
    <property type="match status" value="1"/>
</dbReference>
<dbReference type="EMBL" id="CAEZZJ010000047">
    <property type="protein sequence ID" value="CAB4756529.1"/>
    <property type="molecule type" value="Genomic_DNA"/>
</dbReference>
<dbReference type="AlphaFoldDB" id="A0A6J6UDF6"/>
<protein>
    <submittedName>
        <fullName evidence="10">Unannotated protein</fullName>
    </submittedName>
</protein>
<evidence type="ECO:0000256" key="9">
    <source>
        <dbReference type="ARBA" id="ARBA00049893"/>
    </source>
</evidence>
<evidence type="ECO:0000256" key="1">
    <source>
        <dbReference type="ARBA" id="ARBA00000553"/>
    </source>
</evidence>
<dbReference type="NCBIfam" id="TIGR00726">
    <property type="entry name" value="peptidoglycan editing factor PgeF"/>
    <property type="match status" value="1"/>
</dbReference>
<keyword evidence="4" id="KW-0479">Metal-binding</keyword>
<dbReference type="InterPro" id="IPR038371">
    <property type="entry name" value="Cu_polyphenol_OxRdtase_sf"/>
</dbReference>
<dbReference type="GO" id="GO:0016787">
    <property type="term" value="F:hydrolase activity"/>
    <property type="evidence" value="ECO:0007669"/>
    <property type="project" value="UniProtKB-KW"/>
</dbReference>
<dbReference type="InterPro" id="IPR011324">
    <property type="entry name" value="Cytotoxic_necrot_fac-like_cat"/>
</dbReference>
<dbReference type="Gene3D" id="3.60.140.10">
    <property type="entry name" value="CNF1/YfiH-like putative cysteine hydrolases"/>
    <property type="match status" value="1"/>
</dbReference>
<dbReference type="PANTHER" id="PTHR30616">
    <property type="entry name" value="UNCHARACTERIZED PROTEIN YFIH"/>
    <property type="match status" value="1"/>
</dbReference>
<dbReference type="Pfam" id="PF02578">
    <property type="entry name" value="Cu-oxidase_4"/>
    <property type="match status" value="1"/>
</dbReference>
<evidence type="ECO:0000256" key="6">
    <source>
        <dbReference type="ARBA" id="ARBA00022833"/>
    </source>
</evidence>
<accession>A0A6J6UDF6</accession>
<comment type="catalytic activity">
    <reaction evidence="1">
        <text>inosine + phosphate = alpha-D-ribose 1-phosphate + hypoxanthine</text>
        <dbReference type="Rhea" id="RHEA:27646"/>
        <dbReference type="ChEBI" id="CHEBI:17368"/>
        <dbReference type="ChEBI" id="CHEBI:17596"/>
        <dbReference type="ChEBI" id="CHEBI:43474"/>
        <dbReference type="ChEBI" id="CHEBI:57720"/>
        <dbReference type="EC" id="2.4.2.1"/>
    </reaction>
    <physiologicalReaction direction="left-to-right" evidence="1">
        <dbReference type="Rhea" id="RHEA:27647"/>
    </physiologicalReaction>
</comment>
<keyword evidence="6" id="KW-0862">Zinc</keyword>
<dbReference type="PANTHER" id="PTHR30616:SF2">
    <property type="entry name" value="PURINE NUCLEOSIDE PHOSPHORYLASE LACC1"/>
    <property type="match status" value="1"/>
</dbReference>
<name>A0A6J6UDF6_9ZZZZ</name>
<dbReference type="InterPro" id="IPR003730">
    <property type="entry name" value="Cu_polyphenol_OxRdtase"/>
</dbReference>
<evidence type="ECO:0000256" key="5">
    <source>
        <dbReference type="ARBA" id="ARBA00022801"/>
    </source>
</evidence>
<evidence type="ECO:0000256" key="2">
    <source>
        <dbReference type="ARBA" id="ARBA00007353"/>
    </source>
</evidence>
<dbReference type="GO" id="GO:0005507">
    <property type="term" value="F:copper ion binding"/>
    <property type="evidence" value="ECO:0007669"/>
    <property type="project" value="TreeGrafter"/>
</dbReference>
<evidence type="ECO:0000256" key="3">
    <source>
        <dbReference type="ARBA" id="ARBA00022679"/>
    </source>
</evidence>
<keyword evidence="5" id="KW-0378">Hydrolase</keyword>
<evidence type="ECO:0000256" key="8">
    <source>
        <dbReference type="ARBA" id="ARBA00048968"/>
    </source>
</evidence>
<dbReference type="GO" id="GO:0017061">
    <property type="term" value="F:S-methyl-5-thioadenosine phosphorylase activity"/>
    <property type="evidence" value="ECO:0007669"/>
    <property type="project" value="UniProtKB-EC"/>
</dbReference>
<gene>
    <name evidence="10" type="ORF">UFOPK2852_00539</name>
</gene>
<comment type="similarity">
    <text evidence="2">Belongs to the purine nucleoside phosphorylase YfiH/LACC1 family.</text>
</comment>
<organism evidence="10">
    <name type="scientific">freshwater metagenome</name>
    <dbReference type="NCBI Taxonomy" id="449393"/>
    <lineage>
        <taxon>unclassified sequences</taxon>
        <taxon>metagenomes</taxon>
        <taxon>ecological metagenomes</taxon>
    </lineage>
</organism>
<sequence>MAQLLFTARTGGVSTDEFSSLNLGDHVGDNPADVSQNREILGKLVSQSAPVFMDQVHGDSVVEITAESRKLVTADAIITKVVGLPLVVLVADCLPILISGGSVVGAVHAGRKGILNGIISNTVLAMRNLGARELKAKIGPAICRDCYEVDLQMYENALSQSAELATSPEQHCLDLVAAAKSQLQSLGVETTSVDICTAHDTNYFSYRRDGQTGRSAGVIVL</sequence>
<comment type="catalytic activity">
    <reaction evidence="8">
        <text>adenosine + phosphate = alpha-D-ribose 1-phosphate + adenine</text>
        <dbReference type="Rhea" id="RHEA:27642"/>
        <dbReference type="ChEBI" id="CHEBI:16335"/>
        <dbReference type="ChEBI" id="CHEBI:16708"/>
        <dbReference type="ChEBI" id="CHEBI:43474"/>
        <dbReference type="ChEBI" id="CHEBI:57720"/>
        <dbReference type="EC" id="2.4.2.1"/>
    </reaction>
    <physiologicalReaction direction="left-to-right" evidence="8">
        <dbReference type="Rhea" id="RHEA:27643"/>
    </physiologicalReaction>
</comment>
<proteinExistence type="inferred from homology"/>
<evidence type="ECO:0000256" key="7">
    <source>
        <dbReference type="ARBA" id="ARBA00047989"/>
    </source>
</evidence>
<keyword evidence="3" id="KW-0808">Transferase</keyword>
<reference evidence="10" key="1">
    <citation type="submission" date="2020-05" db="EMBL/GenBank/DDBJ databases">
        <authorList>
            <person name="Chiriac C."/>
            <person name="Salcher M."/>
            <person name="Ghai R."/>
            <person name="Kavagutti S V."/>
        </authorList>
    </citation>
    <scope>NUCLEOTIDE SEQUENCE</scope>
</reference>
<evidence type="ECO:0000256" key="4">
    <source>
        <dbReference type="ARBA" id="ARBA00022723"/>
    </source>
</evidence>
<dbReference type="SUPFAM" id="SSF64438">
    <property type="entry name" value="CNF1/YfiH-like putative cysteine hydrolases"/>
    <property type="match status" value="1"/>
</dbReference>
<evidence type="ECO:0000313" key="10">
    <source>
        <dbReference type="EMBL" id="CAB4756529.1"/>
    </source>
</evidence>
<comment type="catalytic activity">
    <reaction evidence="9">
        <text>S-methyl-5'-thioadenosine + phosphate = 5-(methylsulfanyl)-alpha-D-ribose 1-phosphate + adenine</text>
        <dbReference type="Rhea" id="RHEA:11852"/>
        <dbReference type="ChEBI" id="CHEBI:16708"/>
        <dbReference type="ChEBI" id="CHEBI:17509"/>
        <dbReference type="ChEBI" id="CHEBI:43474"/>
        <dbReference type="ChEBI" id="CHEBI:58533"/>
        <dbReference type="EC" id="2.4.2.28"/>
    </reaction>
    <physiologicalReaction direction="left-to-right" evidence="9">
        <dbReference type="Rhea" id="RHEA:11853"/>
    </physiologicalReaction>
</comment>
<comment type="catalytic activity">
    <reaction evidence="7">
        <text>adenosine + H2O + H(+) = inosine + NH4(+)</text>
        <dbReference type="Rhea" id="RHEA:24408"/>
        <dbReference type="ChEBI" id="CHEBI:15377"/>
        <dbReference type="ChEBI" id="CHEBI:15378"/>
        <dbReference type="ChEBI" id="CHEBI:16335"/>
        <dbReference type="ChEBI" id="CHEBI:17596"/>
        <dbReference type="ChEBI" id="CHEBI:28938"/>
        <dbReference type="EC" id="3.5.4.4"/>
    </reaction>
    <physiologicalReaction direction="left-to-right" evidence="7">
        <dbReference type="Rhea" id="RHEA:24409"/>
    </physiologicalReaction>
</comment>